<accession>A0A919JRJ8</accession>
<evidence type="ECO:0000256" key="2">
    <source>
        <dbReference type="SAM" id="Phobius"/>
    </source>
</evidence>
<feature type="transmembrane region" description="Helical" evidence="2">
    <location>
        <begin position="202"/>
        <end position="224"/>
    </location>
</feature>
<evidence type="ECO:0000313" key="4">
    <source>
        <dbReference type="Proteomes" id="UP000647172"/>
    </source>
</evidence>
<keyword evidence="2" id="KW-0812">Transmembrane</keyword>
<keyword evidence="2" id="KW-1133">Transmembrane helix</keyword>
<evidence type="ECO:0000256" key="1">
    <source>
        <dbReference type="SAM" id="MobiDB-lite"/>
    </source>
</evidence>
<keyword evidence="2" id="KW-0472">Membrane</keyword>
<dbReference type="Proteomes" id="UP000647172">
    <property type="component" value="Unassembled WGS sequence"/>
</dbReference>
<gene>
    <name evidence="3" type="ORF">Ani05nite_75790</name>
</gene>
<reference evidence="3" key="1">
    <citation type="submission" date="2021-01" db="EMBL/GenBank/DDBJ databases">
        <title>Whole genome shotgun sequence of Actinoplanes nipponensis NBRC 14063.</title>
        <authorList>
            <person name="Komaki H."/>
            <person name="Tamura T."/>
        </authorList>
    </citation>
    <scope>NUCLEOTIDE SEQUENCE</scope>
    <source>
        <strain evidence="3">NBRC 14063</strain>
    </source>
</reference>
<feature type="region of interest" description="Disordered" evidence="1">
    <location>
        <begin position="1"/>
        <end position="30"/>
    </location>
</feature>
<protein>
    <submittedName>
        <fullName evidence="3">Uncharacterized protein</fullName>
    </submittedName>
</protein>
<name>A0A919JRJ8_9ACTN</name>
<dbReference type="AlphaFoldDB" id="A0A919JRJ8"/>
<feature type="region of interest" description="Disordered" evidence="1">
    <location>
        <begin position="57"/>
        <end position="112"/>
    </location>
</feature>
<keyword evidence="4" id="KW-1185">Reference proteome</keyword>
<feature type="compositionally biased region" description="Low complexity" evidence="1">
    <location>
        <begin position="62"/>
        <end position="75"/>
    </location>
</feature>
<evidence type="ECO:0000313" key="3">
    <source>
        <dbReference type="EMBL" id="GIE54045.1"/>
    </source>
</evidence>
<feature type="region of interest" description="Disordered" evidence="1">
    <location>
        <begin position="230"/>
        <end position="253"/>
    </location>
</feature>
<comment type="caution">
    <text evidence="3">The sequence shown here is derived from an EMBL/GenBank/DDBJ whole genome shotgun (WGS) entry which is preliminary data.</text>
</comment>
<sequence>MPSYRGRMPGDPHPRSGHRASPAGGLALLTPQSLVRQAQAGQARARQAIIRQALARRGRTGGPAHAHPPAQPGSARRTSPLRAGDRHPSAREQQASSLCAPDGLRQSRDRFSLGQRTSDRIALARDRISLGQHTSDRIALVWQAARLHVAQYQTASAPAHAVPERTPAPQHRIAPGLAVSARQRHAAARRAPHEPQQALQTLLRGLAGLIVLAIVGLSGFFVVAEESRGPGRASTAAPGAEPGIASRQIDPEPLTQREVFPEPAVRLAAGAQGYQITMTHSDTSCGIATVGELGALLADHGCDQVVRARLTAPYGGYQVTAGLFNLADESGAAQVSELTGPLVESGRGTFATLGGTAGDPLAEPLAQVGWHHRGHYLLYCVVARPDGQLVADDDPYAARITDELVQRYLGERVVGRRTLHP</sequence>
<organism evidence="3 4">
    <name type="scientific">Actinoplanes nipponensis</name>
    <dbReference type="NCBI Taxonomy" id="135950"/>
    <lineage>
        <taxon>Bacteria</taxon>
        <taxon>Bacillati</taxon>
        <taxon>Actinomycetota</taxon>
        <taxon>Actinomycetes</taxon>
        <taxon>Micromonosporales</taxon>
        <taxon>Micromonosporaceae</taxon>
        <taxon>Actinoplanes</taxon>
    </lineage>
</organism>
<proteinExistence type="predicted"/>
<dbReference type="EMBL" id="BOMQ01000094">
    <property type="protein sequence ID" value="GIE54045.1"/>
    <property type="molecule type" value="Genomic_DNA"/>
</dbReference>